<keyword evidence="4" id="KW-0479">Metal-binding</keyword>
<evidence type="ECO:0000256" key="7">
    <source>
        <dbReference type="SAM" id="MobiDB-lite"/>
    </source>
</evidence>
<evidence type="ECO:0000313" key="9">
    <source>
        <dbReference type="EMBL" id="SMH37795.1"/>
    </source>
</evidence>
<dbReference type="InterPro" id="IPR006128">
    <property type="entry name" value="Lipoprotein_PsaA-like"/>
</dbReference>
<gene>
    <name evidence="9" type="ORF">SAMN02982922_1958</name>
</gene>
<dbReference type="EMBL" id="FXBL01000004">
    <property type="protein sequence ID" value="SMH37795.1"/>
    <property type="molecule type" value="Genomic_DNA"/>
</dbReference>
<evidence type="ECO:0000256" key="6">
    <source>
        <dbReference type="RuleBase" id="RU003512"/>
    </source>
</evidence>
<feature type="compositionally biased region" description="Basic and acidic residues" evidence="7">
    <location>
        <begin position="118"/>
        <end position="157"/>
    </location>
</feature>
<comment type="similarity">
    <text evidence="2 6">Belongs to the bacterial solute-binding protein 9 family.</text>
</comment>
<dbReference type="GO" id="GO:0007155">
    <property type="term" value="P:cell adhesion"/>
    <property type="evidence" value="ECO:0007669"/>
    <property type="project" value="InterPro"/>
</dbReference>
<dbReference type="AlphaFoldDB" id="A0A1X7NIZ3"/>
<evidence type="ECO:0000256" key="3">
    <source>
        <dbReference type="ARBA" id="ARBA00022448"/>
    </source>
</evidence>
<dbReference type="InterPro" id="IPR050492">
    <property type="entry name" value="Bact_metal-bind_prot9"/>
</dbReference>
<evidence type="ECO:0000256" key="1">
    <source>
        <dbReference type="ARBA" id="ARBA00004196"/>
    </source>
</evidence>
<sequence length="331" mass="34620">MRKYLAPILLAATALTALPAAALAEPLKVVATFSIIGDMAKQVGGDRIDLSVLVGPNGDAHVYEPKPQDAARIGEADVVLSNGLKFEGFIDRLVEASGTKAPVVELTKGVTPIPAAEDEHGHAEAGHDDHKHAENEEGHEGEEHAEAGHEGHDHGAFDPHAFQSIPNAIIYVANIADAFCAADAAGCDSYKANAAAYTETLKALDAEVRADVAAVPAEKRTIITSHDAFGYFAKEYGITFLAPEGVSTEAEASAADVAKLIDQVREDKAAAVFVENVTNPRLIEQIAKETGLKVGGALYSDALSPADGPATTYVDLMRHNIRTIAGAVTGS</sequence>
<feature type="chain" id="PRO_5012620660" evidence="8">
    <location>
        <begin position="25"/>
        <end position="331"/>
    </location>
</feature>
<feature type="region of interest" description="Disordered" evidence="7">
    <location>
        <begin position="118"/>
        <end position="158"/>
    </location>
</feature>
<proteinExistence type="inferred from homology"/>
<accession>A0A1X7NIZ3</accession>
<comment type="subcellular location">
    <subcellularLocation>
        <location evidence="1">Cell envelope</location>
    </subcellularLocation>
</comment>
<feature type="signal peptide" evidence="8">
    <location>
        <begin position="1"/>
        <end position="24"/>
    </location>
</feature>
<protein>
    <submittedName>
        <fullName evidence="9">Zinc/manganese transport system substrate-binding protein</fullName>
    </submittedName>
</protein>
<dbReference type="OrthoDB" id="9793396at2"/>
<keyword evidence="3 6" id="KW-0813">Transport</keyword>
<dbReference type="GO" id="GO:0030313">
    <property type="term" value="C:cell envelope"/>
    <property type="evidence" value="ECO:0007669"/>
    <property type="project" value="UniProtKB-SubCell"/>
</dbReference>
<dbReference type="PRINTS" id="PR00690">
    <property type="entry name" value="ADHESNFAMILY"/>
</dbReference>
<dbReference type="PANTHER" id="PTHR42953:SF1">
    <property type="entry name" value="METAL-BINDING PROTEIN HI_0362-RELATED"/>
    <property type="match status" value="1"/>
</dbReference>
<dbReference type="Pfam" id="PF01297">
    <property type="entry name" value="ZnuA"/>
    <property type="match status" value="1"/>
</dbReference>
<name>A0A1X7NIZ3_9HYPH</name>
<reference evidence="9 10" key="1">
    <citation type="submission" date="2017-04" db="EMBL/GenBank/DDBJ databases">
        <authorList>
            <person name="Afonso C.L."/>
            <person name="Miller P.J."/>
            <person name="Scott M.A."/>
            <person name="Spackman E."/>
            <person name="Goraichik I."/>
            <person name="Dimitrov K.M."/>
            <person name="Suarez D.L."/>
            <person name="Swayne D.E."/>
        </authorList>
    </citation>
    <scope>NUCLEOTIDE SEQUENCE [LARGE SCALE GENOMIC DNA]</scope>
    <source>
        <strain evidence="9 10">B5P</strain>
    </source>
</reference>
<evidence type="ECO:0000256" key="4">
    <source>
        <dbReference type="ARBA" id="ARBA00022723"/>
    </source>
</evidence>
<dbReference type="RefSeq" id="WP_085463991.1">
    <property type="nucleotide sequence ID" value="NZ_FXBL01000004.1"/>
</dbReference>
<dbReference type="SUPFAM" id="SSF53807">
    <property type="entry name" value="Helical backbone' metal receptor"/>
    <property type="match status" value="1"/>
</dbReference>
<organism evidence="9 10">
    <name type="scientific">Mesorhizobium australicum</name>
    <dbReference type="NCBI Taxonomy" id="536018"/>
    <lineage>
        <taxon>Bacteria</taxon>
        <taxon>Pseudomonadati</taxon>
        <taxon>Pseudomonadota</taxon>
        <taxon>Alphaproteobacteria</taxon>
        <taxon>Hyphomicrobiales</taxon>
        <taxon>Phyllobacteriaceae</taxon>
        <taxon>Mesorhizobium</taxon>
    </lineage>
</organism>
<evidence type="ECO:0000313" key="10">
    <source>
        <dbReference type="Proteomes" id="UP000193083"/>
    </source>
</evidence>
<dbReference type="Proteomes" id="UP000193083">
    <property type="component" value="Unassembled WGS sequence"/>
</dbReference>
<evidence type="ECO:0000256" key="5">
    <source>
        <dbReference type="ARBA" id="ARBA00022729"/>
    </source>
</evidence>
<evidence type="ECO:0000256" key="8">
    <source>
        <dbReference type="SAM" id="SignalP"/>
    </source>
</evidence>
<dbReference type="GO" id="GO:0030001">
    <property type="term" value="P:metal ion transport"/>
    <property type="evidence" value="ECO:0007669"/>
    <property type="project" value="InterPro"/>
</dbReference>
<dbReference type="InterPro" id="IPR006129">
    <property type="entry name" value="AdhesinB"/>
</dbReference>
<dbReference type="InterPro" id="IPR006127">
    <property type="entry name" value="ZnuA-like"/>
</dbReference>
<dbReference type="InterPro" id="IPR047701">
    <property type="entry name" value="AztC-like"/>
</dbReference>
<dbReference type="GO" id="GO:0046872">
    <property type="term" value="F:metal ion binding"/>
    <property type="evidence" value="ECO:0007669"/>
    <property type="project" value="UniProtKB-KW"/>
</dbReference>
<keyword evidence="10" id="KW-1185">Reference proteome</keyword>
<dbReference type="Gene3D" id="3.40.50.1980">
    <property type="entry name" value="Nitrogenase molybdenum iron protein domain"/>
    <property type="match status" value="2"/>
</dbReference>
<dbReference type="PANTHER" id="PTHR42953">
    <property type="entry name" value="HIGH-AFFINITY ZINC UPTAKE SYSTEM PROTEIN ZNUA-RELATED"/>
    <property type="match status" value="1"/>
</dbReference>
<dbReference type="NCBIfam" id="NF040870">
    <property type="entry name" value="AztC"/>
    <property type="match status" value="1"/>
</dbReference>
<evidence type="ECO:0000256" key="2">
    <source>
        <dbReference type="ARBA" id="ARBA00011028"/>
    </source>
</evidence>
<keyword evidence="5 8" id="KW-0732">Signal</keyword>
<dbReference type="PRINTS" id="PR00691">
    <property type="entry name" value="ADHESINB"/>
</dbReference>